<organism evidence="1 2">
    <name type="scientific">Potamilus streckersoni</name>
    <dbReference type="NCBI Taxonomy" id="2493646"/>
    <lineage>
        <taxon>Eukaryota</taxon>
        <taxon>Metazoa</taxon>
        <taxon>Spiralia</taxon>
        <taxon>Lophotrochozoa</taxon>
        <taxon>Mollusca</taxon>
        <taxon>Bivalvia</taxon>
        <taxon>Autobranchia</taxon>
        <taxon>Heteroconchia</taxon>
        <taxon>Palaeoheterodonta</taxon>
        <taxon>Unionida</taxon>
        <taxon>Unionoidea</taxon>
        <taxon>Unionidae</taxon>
        <taxon>Ambleminae</taxon>
        <taxon>Lampsilini</taxon>
        <taxon>Potamilus</taxon>
    </lineage>
</organism>
<evidence type="ECO:0000313" key="1">
    <source>
        <dbReference type="EMBL" id="KAK3595683.1"/>
    </source>
</evidence>
<reference evidence="1" key="1">
    <citation type="journal article" date="2021" name="Genome Biol. Evol.">
        <title>A High-Quality Reference Genome for a Parasitic Bivalve with Doubly Uniparental Inheritance (Bivalvia: Unionida).</title>
        <authorList>
            <person name="Smith C.H."/>
        </authorList>
    </citation>
    <scope>NUCLEOTIDE SEQUENCE</scope>
    <source>
        <strain evidence="1">CHS0354</strain>
    </source>
</reference>
<proteinExistence type="predicted"/>
<dbReference type="EMBL" id="JAEAOA010001600">
    <property type="protein sequence ID" value="KAK3595683.1"/>
    <property type="molecule type" value="Genomic_DNA"/>
</dbReference>
<evidence type="ECO:0000313" key="2">
    <source>
        <dbReference type="Proteomes" id="UP001195483"/>
    </source>
</evidence>
<protein>
    <submittedName>
        <fullName evidence="1">Uncharacterized protein</fullName>
    </submittedName>
</protein>
<reference evidence="1" key="2">
    <citation type="journal article" date="2021" name="Genome Biol. Evol.">
        <title>Developing a high-quality reference genome for a parasitic bivalve with doubly uniparental inheritance (Bivalvia: Unionida).</title>
        <authorList>
            <person name="Smith C.H."/>
        </authorList>
    </citation>
    <scope>NUCLEOTIDE SEQUENCE</scope>
    <source>
        <strain evidence="1">CHS0354</strain>
        <tissue evidence="1">Mantle</tissue>
    </source>
</reference>
<dbReference type="Proteomes" id="UP001195483">
    <property type="component" value="Unassembled WGS sequence"/>
</dbReference>
<keyword evidence="2" id="KW-1185">Reference proteome</keyword>
<accession>A0AAE0SPQ8</accession>
<sequence>MGLFRVATTAIDFSCCVDNIKATCRCFFFRHPMDYITILSEISAADVSPTLRQQVYQIQKAPTKQEPMKRVLAR</sequence>
<name>A0AAE0SPQ8_9BIVA</name>
<dbReference type="AlphaFoldDB" id="A0AAE0SPQ8"/>
<comment type="caution">
    <text evidence="1">The sequence shown here is derived from an EMBL/GenBank/DDBJ whole genome shotgun (WGS) entry which is preliminary data.</text>
</comment>
<reference evidence="1" key="3">
    <citation type="submission" date="2023-05" db="EMBL/GenBank/DDBJ databases">
        <authorList>
            <person name="Smith C.H."/>
        </authorList>
    </citation>
    <scope>NUCLEOTIDE SEQUENCE</scope>
    <source>
        <strain evidence="1">CHS0354</strain>
        <tissue evidence="1">Mantle</tissue>
    </source>
</reference>
<gene>
    <name evidence="1" type="ORF">CHS0354_026901</name>
</gene>